<keyword evidence="13" id="KW-1185">Reference proteome</keyword>
<dbReference type="FunFam" id="4.10.280.110:FF:000001">
    <property type="entry name" value="pre-mRNA-splicing factor 18 isoform X2"/>
    <property type="match status" value="1"/>
</dbReference>
<evidence type="ECO:0000256" key="8">
    <source>
        <dbReference type="ARBA" id="ARBA00031388"/>
    </source>
</evidence>
<dbReference type="SUPFAM" id="SSF158230">
    <property type="entry name" value="PRP4-like"/>
    <property type="match status" value="1"/>
</dbReference>
<dbReference type="InterPro" id="IPR036285">
    <property type="entry name" value="PRP4-like_sf"/>
</dbReference>
<dbReference type="SMART" id="SM00500">
    <property type="entry name" value="SFM"/>
    <property type="match status" value="1"/>
</dbReference>
<feature type="region of interest" description="Disordered" evidence="10">
    <location>
        <begin position="240"/>
        <end position="262"/>
    </location>
</feature>
<evidence type="ECO:0000256" key="4">
    <source>
        <dbReference type="ARBA" id="ARBA00022664"/>
    </source>
</evidence>
<comment type="similarity">
    <text evidence="2">Belongs to the PRP18 family.</text>
</comment>
<dbReference type="AlphaFoldDB" id="A0A9P0HNP5"/>
<dbReference type="Pfam" id="PF08799">
    <property type="entry name" value="PRP4"/>
    <property type="match status" value="1"/>
</dbReference>
<keyword evidence="4" id="KW-0507">mRNA processing</keyword>
<evidence type="ECO:0000256" key="6">
    <source>
        <dbReference type="ARBA" id="ARBA00023187"/>
    </source>
</evidence>
<evidence type="ECO:0000256" key="1">
    <source>
        <dbReference type="ARBA" id="ARBA00004324"/>
    </source>
</evidence>
<dbReference type="InterPro" id="IPR004098">
    <property type="entry name" value="Prp18"/>
</dbReference>
<dbReference type="GO" id="GO:0000350">
    <property type="term" value="P:generation of catalytic spliceosome for second transesterification step"/>
    <property type="evidence" value="ECO:0007669"/>
    <property type="project" value="TreeGrafter"/>
</dbReference>
<dbReference type="InterPro" id="IPR014906">
    <property type="entry name" value="PRP4-like"/>
</dbReference>
<dbReference type="GO" id="GO:0016607">
    <property type="term" value="C:nuclear speck"/>
    <property type="evidence" value="ECO:0007669"/>
    <property type="project" value="UniProtKB-SubCell"/>
</dbReference>
<dbReference type="FunFam" id="1.20.940.10:FF:000002">
    <property type="entry name" value="Pre-mRNA processing factor 18"/>
    <property type="match status" value="1"/>
</dbReference>
<feature type="coiled-coil region" evidence="9">
    <location>
        <begin position="164"/>
        <end position="213"/>
    </location>
</feature>
<evidence type="ECO:0000256" key="3">
    <source>
        <dbReference type="ARBA" id="ARBA00018242"/>
    </source>
</evidence>
<keyword evidence="6" id="KW-0508">mRNA splicing</keyword>
<evidence type="ECO:0000256" key="10">
    <source>
        <dbReference type="SAM" id="MobiDB-lite"/>
    </source>
</evidence>
<evidence type="ECO:0000256" key="9">
    <source>
        <dbReference type="SAM" id="Coils"/>
    </source>
</evidence>
<evidence type="ECO:0000256" key="5">
    <source>
        <dbReference type="ARBA" id="ARBA00022728"/>
    </source>
</evidence>
<dbReference type="PANTHER" id="PTHR13007:SF19">
    <property type="entry name" value="PRE-MRNA-SPLICING FACTOR 18"/>
    <property type="match status" value="1"/>
</dbReference>
<dbReference type="Gene3D" id="4.10.280.110">
    <property type="entry name" value="Pre-mRNA processing factor 4 domain"/>
    <property type="match status" value="1"/>
</dbReference>
<feature type="domain" description="Pre-mRNA processing factor 4 (PRP4)-like" evidence="11">
    <location>
        <begin position="269"/>
        <end position="319"/>
    </location>
</feature>
<keyword evidence="5" id="KW-0747">Spliceosome</keyword>
<dbReference type="Gene3D" id="1.20.940.10">
    <property type="entry name" value="Functional domain of the splicing factor Prp18"/>
    <property type="match status" value="1"/>
</dbReference>
<dbReference type="GO" id="GO:0071021">
    <property type="term" value="C:U2-type post-spliceosomal complex"/>
    <property type="evidence" value="ECO:0007669"/>
    <property type="project" value="TreeGrafter"/>
</dbReference>
<evidence type="ECO:0000313" key="13">
    <source>
        <dbReference type="Proteomes" id="UP001152798"/>
    </source>
</evidence>
<dbReference type="GO" id="GO:0005682">
    <property type="term" value="C:U5 snRNP"/>
    <property type="evidence" value="ECO:0007669"/>
    <property type="project" value="TreeGrafter"/>
</dbReference>
<dbReference type="PANTHER" id="PTHR13007">
    <property type="entry name" value="PRE-MRNA SPLICING FACTOR-RELATED"/>
    <property type="match status" value="1"/>
</dbReference>
<accession>A0A9P0HNP5</accession>
<evidence type="ECO:0000256" key="2">
    <source>
        <dbReference type="ARBA" id="ARBA00008137"/>
    </source>
</evidence>
<dbReference type="GO" id="GO:0046540">
    <property type="term" value="C:U4/U6 x U5 tri-snRNP complex"/>
    <property type="evidence" value="ECO:0007669"/>
    <property type="project" value="TreeGrafter"/>
</dbReference>
<gene>
    <name evidence="12" type="ORF">NEZAVI_LOCUS14115</name>
</gene>
<dbReference type="Pfam" id="PF02840">
    <property type="entry name" value="Prp18"/>
    <property type="match status" value="1"/>
</dbReference>
<evidence type="ECO:0000256" key="7">
    <source>
        <dbReference type="ARBA" id="ARBA00023242"/>
    </source>
</evidence>
<comment type="subcellular location">
    <subcellularLocation>
        <location evidence="1">Nucleus speckle</location>
    </subcellularLocation>
</comment>
<dbReference type="EMBL" id="OV725082">
    <property type="protein sequence ID" value="CAH1406093.1"/>
    <property type="molecule type" value="Genomic_DNA"/>
</dbReference>
<dbReference type="InterPro" id="IPR039979">
    <property type="entry name" value="PRPF18"/>
</dbReference>
<sequence>MILTMIIGRLKAVFIFLLNLLKRSLCCFRRRRKLSVDSEPLTAVGVVPNYQPEAGNNQELGNWNRWGEDGDGPPQTVEEHIQLYRNNKSKQQADQPLPQPDFFQDMEPEIKRQTKVVLKPRDISSSRLAFNAENIVTNCDSELKSWEEAENRQSQWAEAEDWDADEILREKRKEEQRKKMMEKEHRRTLVSKLRKMDILKAEIEKRKKLLEDKKLIEPAKKYFKRSDLVKIQREEYFEKYGSSTPEEELPKPKEEPDASSVDNVDHVTLSRKEVIKRLRERGEPILLYGETELETFKRLRKCEILEPEINKGLRNDFQEAMEKVDQAYLDEILTSQGQGKGDSNSKEKAQENIVTYEEIQQMAAKLGKGDLKYDMDLITKFIQLLLKLWGDELNRRNDSEKMATKGKMALATYTQTQQYLKPLLSKLKTKTLPEDILDSLTEIVRHLLDRDYIMASDAYLQMAIGNAPWPIGVTMVGIHARTGREKIFSKNVAHVLNDETQRKYIQALKRLMTKCQHFFPTNPSRCVEYAPNSTVI</sequence>
<dbReference type="OrthoDB" id="10261918at2759"/>
<name>A0A9P0HNP5_NEZVI</name>
<reference evidence="12" key="1">
    <citation type="submission" date="2022-01" db="EMBL/GenBank/DDBJ databases">
        <authorList>
            <person name="King R."/>
        </authorList>
    </citation>
    <scope>NUCLEOTIDE SEQUENCE</scope>
</reference>
<dbReference type="SUPFAM" id="SSF47938">
    <property type="entry name" value="Functional domain of the splicing factor Prp18"/>
    <property type="match status" value="1"/>
</dbReference>
<evidence type="ECO:0000313" key="12">
    <source>
        <dbReference type="EMBL" id="CAH1406093.1"/>
    </source>
</evidence>
<keyword evidence="7" id="KW-0539">Nucleus</keyword>
<keyword evidence="9" id="KW-0175">Coiled coil</keyword>
<protein>
    <recommendedName>
        <fullName evidence="3">Pre-mRNA-splicing factor 18</fullName>
    </recommendedName>
    <alternativeName>
        <fullName evidence="8">PRP18 homolog</fullName>
    </alternativeName>
</protein>
<dbReference type="Proteomes" id="UP001152798">
    <property type="component" value="Chromosome 6"/>
</dbReference>
<proteinExistence type="inferred from homology"/>
<evidence type="ECO:0000259" key="11">
    <source>
        <dbReference type="SMART" id="SM00500"/>
    </source>
</evidence>
<organism evidence="12 13">
    <name type="scientific">Nezara viridula</name>
    <name type="common">Southern green stink bug</name>
    <name type="synonym">Cimex viridulus</name>
    <dbReference type="NCBI Taxonomy" id="85310"/>
    <lineage>
        <taxon>Eukaryota</taxon>
        <taxon>Metazoa</taxon>
        <taxon>Ecdysozoa</taxon>
        <taxon>Arthropoda</taxon>
        <taxon>Hexapoda</taxon>
        <taxon>Insecta</taxon>
        <taxon>Pterygota</taxon>
        <taxon>Neoptera</taxon>
        <taxon>Paraneoptera</taxon>
        <taxon>Hemiptera</taxon>
        <taxon>Heteroptera</taxon>
        <taxon>Panheteroptera</taxon>
        <taxon>Pentatomomorpha</taxon>
        <taxon>Pentatomoidea</taxon>
        <taxon>Pentatomidae</taxon>
        <taxon>Pentatominae</taxon>
        <taxon>Nezara</taxon>
    </lineage>
</organism>